<dbReference type="InterPro" id="IPR035466">
    <property type="entry name" value="GlmS/AgaS_SIS"/>
</dbReference>
<comment type="caution">
    <text evidence="3">The sequence shown here is derived from an EMBL/GenBank/DDBJ whole genome shotgun (WGS) entry which is preliminary data.</text>
</comment>
<dbReference type="GO" id="GO:0006047">
    <property type="term" value="P:UDP-N-acetylglucosamine metabolic process"/>
    <property type="evidence" value="ECO:0007669"/>
    <property type="project" value="TreeGrafter"/>
</dbReference>
<dbReference type="Proteomes" id="UP000470082">
    <property type="component" value="Unassembled WGS sequence"/>
</dbReference>
<dbReference type="Gene3D" id="3.40.50.10490">
    <property type="entry name" value="Glucose-6-phosphate isomerase like protein, domain 1"/>
    <property type="match status" value="2"/>
</dbReference>
<dbReference type="RefSeq" id="WP_154460702.1">
    <property type="nucleotide sequence ID" value="NZ_JAQYTQ010000043.1"/>
</dbReference>
<dbReference type="InterPro" id="IPR001347">
    <property type="entry name" value="SIS_dom"/>
</dbReference>
<dbReference type="PROSITE" id="PS51464">
    <property type="entry name" value="SIS"/>
    <property type="match status" value="1"/>
</dbReference>
<organism evidence="3 4">
    <name type="scientific">Floccifex porci</name>
    <dbReference type="NCBI Taxonomy" id="2606629"/>
    <lineage>
        <taxon>Bacteria</taxon>
        <taxon>Bacillati</taxon>
        <taxon>Bacillota</taxon>
        <taxon>Erysipelotrichia</taxon>
        <taxon>Erysipelotrichales</taxon>
        <taxon>Erysipelotrichaceae</taxon>
        <taxon>Floccifex</taxon>
    </lineage>
</organism>
<dbReference type="GO" id="GO:0097367">
    <property type="term" value="F:carbohydrate derivative binding"/>
    <property type="evidence" value="ECO:0007669"/>
    <property type="project" value="InterPro"/>
</dbReference>
<evidence type="ECO:0000256" key="1">
    <source>
        <dbReference type="ARBA" id="ARBA00022737"/>
    </source>
</evidence>
<dbReference type="EMBL" id="VUMM01000016">
    <property type="protein sequence ID" value="MSS01952.1"/>
    <property type="molecule type" value="Genomic_DNA"/>
</dbReference>
<dbReference type="GO" id="GO:0006487">
    <property type="term" value="P:protein N-linked glycosylation"/>
    <property type="evidence" value="ECO:0007669"/>
    <property type="project" value="TreeGrafter"/>
</dbReference>
<dbReference type="GO" id="GO:0004360">
    <property type="term" value="F:glutamine-fructose-6-phosphate transaminase (isomerizing) activity"/>
    <property type="evidence" value="ECO:0007669"/>
    <property type="project" value="TreeGrafter"/>
</dbReference>
<keyword evidence="1" id="KW-0677">Repeat</keyword>
<evidence type="ECO:0000313" key="3">
    <source>
        <dbReference type="EMBL" id="MSS01952.1"/>
    </source>
</evidence>
<name>A0A7X2T3Y6_9FIRM</name>
<evidence type="ECO:0000259" key="2">
    <source>
        <dbReference type="PROSITE" id="PS51464"/>
    </source>
</evidence>
<dbReference type="AlphaFoldDB" id="A0A7X2T3Y6"/>
<reference evidence="3 4" key="1">
    <citation type="submission" date="2019-08" db="EMBL/GenBank/DDBJ databases">
        <title>In-depth cultivation of the pig gut microbiome towards novel bacterial diversity and tailored functional studies.</title>
        <authorList>
            <person name="Wylensek D."/>
            <person name="Hitch T.C.A."/>
            <person name="Clavel T."/>
        </authorList>
    </citation>
    <scope>NUCLEOTIDE SEQUENCE [LARGE SCALE GENOMIC DNA]</scope>
    <source>
        <strain evidence="3 4">LKV-178-WT-2G</strain>
    </source>
</reference>
<dbReference type="GO" id="GO:0006002">
    <property type="term" value="P:fructose 6-phosphate metabolic process"/>
    <property type="evidence" value="ECO:0007669"/>
    <property type="project" value="TreeGrafter"/>
</dbReference>
<dbReference type="Pfam" id="PF01380">
    <property type="entry name" value="SIS"/>
    <property type="match status" value="2"/>
</dbReference>
<sequence>MKETMLDYIQKTPEMIRKNVQNNKELTRTLVEEYLKEDFDSIVLIACGSSYNSCMSARPFMEKILKKNVKVLAPYTYENYENQFFGNPFVVVVSQSGCSTNSIRALQKLKEDGHRAIGITSNVNSDFGDGICDVVIDYGIGIETVGYVTMGMVGLTLFFMLFSLNAAKLEDDVYSYYIKELNKVADAHECMQKKAVDFYQKNRKYLLSMNNCYMVGMGPNFGTALEGALKFGETIQIVSVAYELEEFLHGPNFQITPNYTLFFIDNNDACSDHIVDIYNAYATVSDRCFIITDSKRVNTDKVLSMNIDIDASVSTLYNVVLFEYIAYQVTTDLNKWQYHPLTKDIEEAIKIKSEKYKEGSDD</sequence>
<evidence type="ECO:0000313" key="4">
    <source>
        <dbReference type="Proteomes" id="UP000470082"/>
    </source>
</evidence>
<dbReference type="SUPFAM" id="SSF53697">
    <property type="entry name" value="SIS domain"/>
    <property type="match status" value="1"/>
</dbReference>
<protein>
    <submittedName>
        <fullName evidence="3">SIS domain-containing protein</fullName>
    </submittedName>
</protein>
<dbReference type="CDD" id="cd05008">
    <property type="entry name" value="SIS_GlmS_GlmD_1"/>
    <property type="match status" value="1"/>
</dbReference>
<proteinExistence type="predicted"/>
<accession>A0A7X2T3Y6</accession>
<dbReference type="PANTHER" id="PTHR10937">
    <property type="entry name" value="GLUCOSAMINE--FRUCTOSE-6-PHOSPHATE AMINOTRANSFERASE, ISOMERIZING"/>
    <property type="match status" value="1"/>
</dbReference>
<keyword evidence="4" id="KW-1185">Reference proteome</keyword>
<gene>
    <name evidence="3" type="ORF">FYJ50_07580</name>
</gene>
<feature type="domain" description="SIS" evidence="2">
    <location>
        <begin position="30"/>
        <end position="167"/>
    </location>
</feature>
<dbReference type="InterPro" id="IPR046348">
    <property type="entry name" value="SIS_dom_sf"/>
</dbReference>
<dbReference type="PANTHER" id="PTHR10937:SF17">
    <property type="entry name" value="GLUCOSAMINE-FRUCTOSE-6-PHOSPHATE AMINOTRANSFERASE"/>
    <property type="match status" value="1"/>
</dbReference>